<feature type="compositionally biased region" description="Basic and acidic residues" evidence="1">
    <location>
        <begin position="131"/>
        <end position="140"/>
    </location>
</feature>
<keyword evidence="2" id="KW-0732">Signal</keyword>
<reference evidence="3 4" key="1">
    <citation type="submission" date="2018-02" db="EMBL/GenBank/DDBJ databases">
        <title>Genomic Encyclopedia of Archaeal and Bacterial Type Strains, Phase II (KMG-II): from individual species to whole genera.</title>
        <authorList>
            <person name="Goeker M."/>
        </authorList>
    </citation>
    <scope>NUCLEOTIDE SEQUENCE [LARGE SCALE GENOMIC DNA]</scope>
    <source>
        <strain evidence="3 4">DSM 16809</strain>
    </source>
</reference>
<comment type="caution">
    <text evidence="3">The sequence shown here is derived from an EMBL/GenBank/DDBJ whole genome shotgun (WGS) entry which is preliminary data.</text>
</comment>
<organism evidence="3 4">
    <name type="scientific">Nonlabens xylanidelens</name>
    <dbReference type="NCBI Taxonomy" id="191564"/>
    <lineage>
        <taxon>Bacteria</taxon>
        <taxon>Pseudomonadati</taxon>
        <taxon>Bacteroidota</taxon>
        <taxon>Flavobacteriia</taxon>
        <taxon>Flavobacteriales</taxon>
        <taxon>Flavobacteriaceae</taxon>
        <taxon>Nonlabens</taxon>
    </lineage>
</organism>
<feature type="region of interest" description="Disordered" evidence="1">
    <location>
        <begin position="113"/>
        <end position="140"/>
    </location>
</feature>
<keyword evidence="4" id="KW-1185">Reference proteome</keyword>
<evidence type="ECO:0000256" key="2">
    <source>
        <dbReference type="SAM" id="SignalP"/>
    </source>
</evidence>
<feature type="signal peptide" evidence="2">
    <location>
        <begin position="1"/>
        <end position="18"/>
    </location>
</feature>
<name>A0A2S6ILP3_9FLAO</name>
<dbReference type="EMBL" id="PTJE01000003">
    <property type="protein sequence ID" value="PPK95153.1"/>
    <property type="molecule type" value="Genomic_DNA"/>
</dbReference>
<dbReference type="Proteomes" id="UP000239002">
    <property type="component" value="Unassembled WGS sequence"/>
</dbReference>
<evidence type="ECO:0000313" key="3">
    <source>
        <dbReference type="EMBL" id="PPK95153.1"/>
    </source>
</evidence>
<evidence type="ECO:0000313" key="4">
    <source>
        <dbReference type="Proteomes" id="UP000239002"/>
    </source>
</evidence>
<protein>
    <recommendedName>
        <fullName evidence="5">LTXXQ motif family protein</fullName>
    </recommendedName>
</protein>
<proteinExistence type="predicted"/>
<accession>A0A2S6ILP3</accession>
<gene>
    <name evidence="3" type="ORF">LY01_01906</name>
</gene>
<feature type="chain" id="PRO_5015727087" description="LTXXQ motif family protein" evidence="2">
    <location>
        <begin position="19"/>
        <end position="140"/>
    </location>
</feature>
<sequence>MKKILFLLAILSVGITQANNGKKDRTPEQIASIQSKKMTLVLDLDSKQQSQVEKLLLVEAKDRKSNKMKREDREKLTEEQRFTKSEAALEKKIAMKREMKSILNADQYAKWEKMMAKRSKGKKRGGKHRKGQDEKRGNRN</sequence>
<dbReference type="RefSeq" id="WP_104515576.1">
    <property type="nucleotide sequence ID" value="NZ_MQVW01000024.1"/>
</dbReference>
<dbReference type="OrthoDB" id="956918at2"/>
<dbReference type="AlphaFoldDB" id="A0A2S6ILP3"/>
<evidence type="ECO:0000256" key="1">
    <source>
        <dbReference type="SAM" id="MobiDB-lite"/>
    </source>
</evidence>
<feature type="compositionally biased region" description="Basic residues" evidence="1">
    <location>
        <begin position="116"/>
        <end position="130"/>
    </location>
</feature>
<evidence type="ECO:0008006" key="5">
    <source>
        <dbReference type="Google" id="ProtNLM"/>
    </source>
</evidence>